<organism evidence="1">
    <name type="scientific">Tanacetum cinerariifolium</name>
    <name type="common">Dalmatian daisy</name>
    <name type="synonym">Chrysanthemum cinerariifolium</name>
    <dbReference type="NCBI Taxonomy" id="118510"/>
    <lineage>
        <taxon>Eukaryota</taxon>
        <taxon>Viridiplantae</taxon>
        <taxon>Streptophyta</taxon>
        <taxon>Embryophyta</taxon>
        <taxon>Tracheophyta</taxon>
        <taxon>Spermatophyta</taxon>
        <taxon>Magnoliopsida</taxon>
        <taxon>eudicotyledons</taxon>
        <taxon>Gunneridae</taxon>
        <taxon>Pentapetalae</taxon>
        <taxon>asterids</taxon>
        <taxon>campanulids</taxon>
        <taxon>Asterales</taxon>
        <taxon>Asteraceae</taxon>
        <taxon>Asteroideae</taxon>
        <taxon>Anthemideae</taxon>
        <taxon>Anthemidinae</taxon>
        <taxon>Tanacetum</taxon>
    </lineage>
</organism>
<dbReference type="PANTHER" id="PTHR11439:SF483">
    <property type="entry name" value="PEPTIDE SYNTHASE GLIP-LIKE, PUTATIVE (AFU_ORTHOLOGUE AFUA_3G12920)-RELATED"/>
    <property type="match status" value="1"/>
</dbReference>
<accession>A0A699I137</accession>
<sequence length="181" mass="20787">MYLIASIPDLVFTVCMCARYQASPTKKHLEALKWVFRYLKGTINWGLWYPKDTAIALTAYTDADHAVRVDQERIVKRVPTSSYGVLLLQSWAMQFHKLFQLAYDVHTCRMIPGWSSSWRETCVHLYIVNEKRGPKEDECIMSYQSQGVAVWLGAEVVHLQAGVFKERCNQFACDAILEGDC</sequence>
<comment type="caution">
    <text evidence="1">The sequence shown here is derived from an EMBL/GenBank/DDBJ whole genome shotgun (WGS) entry which is preliminary data.</text>
</comment>
<gene>
    <name evidence="1" type="ORF">Tci_479102</name>
</gene>
<dbReference type="AlphaFoldDB" id="A0A699I137"/>
<protein>
    <submittedName>
        <fullName evidence="1">Uncharacterized mitochondrial protein AtMg00810-like</fullName>
    </submittedName>
</protein>
<name>A0A699I137_TANCI</name>
<dbReference type="PANTHER" id="PTHR11439">
    <property type="entry name" value="GAG-POL-RELATED RETROTRANSPOSON"/>
    <property type="match status" value="1"/>
</dbReference>
<proteinExistence type="predicted"/>
<reference evidence="1" key="1">
    <citation type="journal article" date="2019" name="Sci. Rep.">
        <title>Draft genome of Tanacetum cinerariifolium, the natural source of mosquito coil.</title>
        <authorList>
            <person name="Yamashiro T."/>
            <person name="Shiraishi A."/>
            <person name="Satake H."/>
            <person name="Nakayama K."/>
        </authorList>
    </citation>
    <scope>NUCLEOTIDE SEQUENCE</scope>
</reference>
<evidence type="ECO:0000313" key="1">
    <source>
        <dbReference type="EMBL" id="GEZ07129.1"/>
    </source>
</evidence>
<dbReference type="EMBL" id="BKCJ010237875">
    <property type="protein sequence ID" value="GEZ07129.1"/>
    <property type="molecule type" value="Genomic_DNA"/>
</dbReference>